<evidence type="ECO:0000313" key="3">
    <source>
        <dbReference type="EMBL" id="CAE0293341.1"/>
    </source>
</evidence>
<accession>A0A7S3HER1</accession>
<dbReference type="AlphaFoldDB" id="A0A7S3HER1"/>
<reference evidence="3" key="1">
    <citation type="submission" date="2021-01" db="EMBL/GenBank/DDBJ databases">
        <authorList>
            <person name="Corre E."/>
            <person name="Pelletier E."/>
            <person name="Niang G."/>
            <person name="Scheremetjew M."/>
            <person name="Finn R."/>
            <person name="Kale V."/>
            <person name="Holt S."/>
            <person name="Cochrane G."/>
            <person name="Meng A."/>
            <person name="Brown T."/>
            <person name="Cohen L."/>
        </authorList>
    </citation>
    <scope>NUCLEOTIDE SEQUENCE</scope>
    <source>
        <strain evidence="3">CCAP 955/1</strain>
    </source>
</reference>
<feature type="region of interest" description="Disordered" evidence="1">
    <location>
        <begin position="329"/>
        <end position="469"/>
    </location>
</feature>
<feature type="compositionally biased region" description="Polar residues" evidence="1">
    <location>
        <begin position="124"/>
        <end position="144"/>
    </location>
</feature>
<name>A0A7S3HER1_9STRA</name>
<feature type="region of interest" description="Disordered" evidence="1">
    <location>
        <begin position="72"/>
        <end position="216"/>
    </location>
</feature>
<sequence>MNIVGLFLSIGCSVPVTANNTRSVLLSANKQLTFSRLPQGIQKYDKNMFQAKAERFQRTKLPLTLEKTGITTTDSTFSTSENNPTLDPTVMTTRPPTPPPTVVPSTQPSSSPTAAPSISPQPTNQPSSSGPTNTYKPTARSTVNPTPLPTQAPSQLPTPQPTAAPTPQPTVRPSRHPSKHPTATPTASPSRAPFCNPTMKPTVVPSFKPTHESSSVNSIDGTEAVEVVANNKENSNLVLVIGGSILGGLLFLWGGHRLLTWYVYTQDMQEKRKAMRVLIQNVPIPLSNLPGSIATPIKKNPDASVRGAYAIGLPIVTAVEKFPLMATGAVSKPPQMKSNSRSAEVEGDYERADSSSVKLSSLHSSEYSSNESIEDELASNSEHSDEHSNILSEEEFGEHSDEQYYTGSGSPPMSDVTQQSHAHSHSHSHSQSQSQSDPTRSRDSATNESVGTGSEGEYSAAQSDLNMIL</sequence>
<feature type="compositionally biased region" description="Polar residues" evidence="1">
    <location>
        <begin position="403"/>
        <end position="417"/>
    </location>
</feature>
<feature type="chain" id="PRO_5030571544" evidence="2">
    <location>
        <begin position="19"/>
        <end position="469"/>
    </location>
</feature>
<keyword evidence="2" id="KW-0732">Signal</keyword>
<organism evidence="3">
    <name type="scientific">Spumella elongata</name>
    <dbReference type="NCBI Taxonomy" id="89044"/>
    <lineage>
        <taxon>Eukaryota</taxon>
        <taxon>Sar</taxon>
        <taxon>Stramenopiles</taxon>
        <taxon>Ochrophyta</taxon>
        <taxon>Chrysophyceae</taxon>
        <taxon>Chromulinales</taxon>
        <taxon>Chromulinaceae</taxon>
        <taxon>Spumella</taxon>
    </lineage>
</organism>
<feature type="compositionally biased region" description="Low complexity" evidence="1">
    <location>
        <begin position="103"/>
        <end position="122"/>
    </location>
</feature>
<proteinExistence type="predicted"/>
<feature type="compositionally biased region" description="Polar residues" evidence="1">
    <location>
        <begin position="460"/>
        <end position="469"/>
    </location>
</feature>
<feature type="signal peptide" evidence="2">
    <location>
        <begin position="1"/>
        <end position="18"/>
    </location>
</feature>
<feature type="compositionally biased region" description="Pro residues" evidence="1">
    <location>
        <begin position="146"/>
        <end position="170"/>
    </location>
</feature>
<dbReference type="EMBL" id="HBIC01043386">
    <property type="protein sequence ID" value="CAE0293341.1"/>
    <property type="molecule type" value="Transcribed_RNA"/>
</dbReference>
<evidence type="ECO:0000256" key="1">
    <source>
        <dbReference type="SAM" id="MobiDB-lite"/>
    </source>
</evidence>
<evidence type="ECO:0000256" key="2">
    <source>
        <dbReference type="SAM" id="SignalP"/>
    </source>
</evidence>
<protein>
    <submittedName>
        <fullName evidence="3">Uncharacterized protein</fullName>
    </submittedName>
</protein>
<feature type="compositionally biased region" description="Low complexity" evidence="1">
    <location>
        <begin position="354"/>
        <end position="371"/>
    </location>
</feature>
<gene>
    <name evidence="3" type="ORF">SELO1098_LOCUS22193</name>
</gene>